<dbReference type="Proteomes" id="UP000823046">
    <property type="component" value="Unassembled WGS sequence"/>
</dbReference>
<name>A0ABQ7J3T5_9APIC</name>
<evidence type="ECO:0000259" key="1">
    <source>
        <dbReference type="Pfam" id="PF04841"/>
    </source>
</evidence>
<dbReference type="EMBL" id="JADAQX010001542">
    <property type="protein sequence ID" value="KAF8817755.1"/>
    <property type="molecule type" value="Genomic_DNA"/>
</dbReference>
<protein>
    <submittedName>
        <fullName evidence="2">Vacuolar protein sorting 16</fullName>
    </submittedName>
</protein>
<dbReference type="InterPro" id="IPR016534">
    <property type="entry name" value="VPS16"/>
</dbReference>
<organism evidence="2 3">
    <name type="scientific">Cardiosporidium cionae</name>
    <dbReference type="NCBI Taxonomy" id="476202"/>
    <lineage>
        <taxon>Eukaryota</taxon>
        <taxon>Sar</taxon>
        <taxon>Alveolata</taxon>
        <taxon>Apicomplexa</taxon>
        <taxon>Aconoidasida</taxon>
        <taxon>Nephromycida</taxon>
        <taxon>Cardiosporidium</taxon>
    </lineage>
</organism>
<dbReference type="PANTHER" id="PTHR12811">
    <property type="entry name" value="VACUOLAR PROTEIN SORTING VPS16"/>
    <property type="match status" value="1"/>
</dbReference>
<dbReference type="InterPro" id="IPR006926">
    <property type="entry name" value="Vps16_N"/>
</dbReference>
<dbReference type="PANTHER" id="PTHR12811:SF0">
    <property type="entry name" value="VACUOLAR PROTEIN SORTING-ASSOCIATED PROTEIN 16 HOMOLOG"/>
    <property type="match status" value="1"/>
</dbReference>
<feature type="domain" description="Vps16 N-terminal" evidence="1">
    <location>
        <begin position="82"/>
        <end position="304"/>
    </location>
</feature>
<reference evidence="2 3" key="1">
    <citation type="journal article" date="2020" name="bioRxiv">
        <title>Metabolic contributions of an alphaproteobacterial endosymbiont in the apicomplexan Cardiosporidium cionae.</title>
        <authorList>
            <person name="Hunter E.S."/>
            <person name="Paight C.J."/>
            <person name="Lane C.E."/>
        </authorList>
    </citation>
    <scope>NUCLEOTIDE SEQUENCE [LARGE SCALE GENOMIC DNA]</scope>
    <source>
        <strain evidence="2">ESH_2018</strain>
    </source>
</reference>
<proteinExistence type="predicted"/>
<comment type="caution">
    <text evidence="2">The sequence shown here is derived from an EMBL/GenBank/DDBJ whole genome shotgun (WGS) entry which is preliminary data.</text>
</comment>
<evidence type="ECO:0000313" key="3">
    <source>
        <dbReference type="Proteomes" id="UP000823046"/>
    </source>
</evidence>
<sequence>GGLIMASIIDEGIAVVTTKFEVYFNFSLKKKKLYPLAFAGLVFPPVALCAFPLPQNSSTGETSLSTNSHLNASPSSHSDIALLIACENGKLLLLTSSTVQDMEINGESVMEFAISRSKKYISCLTTHGVLYIYSKMDLTKPIEVATFDHRKIPKQIEWCGDDCVAIYLAIQSPSEELKHMLFLGGPKSEWLPYQFSNGIFLVAEIDGLRIISAYKSEILQRVPSYTEAIFGIGSCESPAMLCYAMERFEFGDISVDESLRAIKSELREAVEACVHAAAFEWSIDTIRGLLKAAVFGRHFLDVSTSFNLLIEKCRNIRICLAVRAPPLFMILTEAQLVALSIESLVIHISQYVFYI</sequence>
<gene>
    <name evidence="2" type="ORF">IE077_002118</name>
</gene>
<dbReference type="Pfam" id="PF04841">
    <property type="entry name" value="Vps16_N"/>
    <property type="match status" value="1"/>
</dbReference>
<accession>A0ABQ7J3T5</accession>
<evidence type="ECO:0000313" key="2">
    <source>
        <dbReference type="EMBL" id="KAF8817755.1"/>
    </source>
</evidence>
<feature type="non-terminal residue" evidence="2">
    <location>
        <position position="1"/>
    </location>
</feature>
<keyword evidence="3" id="KW-1185">Reference proteome</keyword>